<feature type="compositionally biased region" description="Low complexity" evidence="1">
    <location>
        <begin position="130"/>
        <end position="151"/>
    </location>
</feature>
<evidence type="ECO:0000313" key="3">
    <source>
        <dbReference type="EMBL" id="KDR20570.1"/>
    </source>
</evidence>
<evidence type="ECO:0000313" key="4">
    <source>
        <dbReference type="Proteomes" id="UP000027135"/>
    </source>
</evidence>
<feature type="region of interest" description="Disordered" evidence="1">
    <location>
        <begin position="198"/>
        <end position="301"/>
    </location>
</feature>
<reference evidence="3 4" key="1">
    <citation type="journal article" date="2014" name="Nat. Commun.">
        <title>Molecular traces of alternative social organization in a termite genome.</title>
        <authorList>
            <person name="Terrapon N."/>
            <person name="Li C."/>
            <person name="Robertson H.M."/>
            <person name="Ji L."/>
            <person name="Meng X."/>
            <person name="Booth W."/>
            <person name="Chen Z."/>
            <person name="Childers C.P."/>
            <person name="Glastad K.M."/>
            <person name="Gokhale K."/>
            <person name="Gowin J."/>
            <person name="Gronenberg W."/>
            <person name="Hermansen R.A."/>
            <person name="Hu H."/>
            <person name="Hunt B.G."/>
            <person name="Huylmans A.K."/>
            <person name="Khalil S.M."/>
            <person name="Mitchell R.D."/>
            <person name="Munoz-Torres M.C."/>
            <person name="Mustard J.A."/>
            <person name="Pan H."/>
            <person name="Reese J.T."/>
            <person name="Scharf M.E."/>
            <person name="Sun F."/>
            <person name="Vogel H."/>
            <person name="Xiao J."/>
            <person name="Yang W."/>
            <person name="Yang Z."/>
            <person name="Yang Z."/>
            <person name="Zhou J."/>
            <person name="Zhu J."/>
            <person name="Brent C.S."/>
            <person name="Elsik C.G."/>
            <person name="Goodisman M.A."/>
            <person name="Liberles D.A."/>
            <person name="Roe R.M."/>
            <person name="Vargo E.L."/>
            <person name="Vilcinskas A."/>
            <person name="Wang J."/>
            <person name="Bornberg-Bauer E."/>
            <person name="Korb J."/>
            <person name="Zhang G."/>
            <person name="Liebig J."/>
        </authorList>
    </citation>
    <scope>NUCLEOTIDE SEQUENCE [LARGE SCALE GENOMIC DNA]</scope>
    <source>
        <tissue evidence="3">Whole organism</tissue>
    </source>
</reference>
<proteinExistence type="predicted"/>
<feature type="compositionally biased region" description="Polar residues" evidence="1">
    <location>
        <begin position="282"/>
        <end position="301"/>
    </location>
</feature>
<sequence>MGVFSFELLCATLLVPTWAVFPGYFGYPAATGPFYPSVIPQSYQAPPLFTYTVYTAPETVAATPAPLARNIYTSPDDTYSGYSYQTEYEGGGKSEVVFVTGPQANQLLQKSIKLFQRILPPEVEQPTGRSLNSNATNNSTTAPSINTSTSNEPISSHYHIQLYPAHTSPFIGQDLPLQNLISSFGYSITNEIANSVKDASENAEEAQESMIHGDTVISPPPDSSAGESQNATSAPQTTPQSTSEGTSTTTTTTTTTTTPAPTTSNPESSTSNEITAEETNEISDLNTTTLASDEIMETTSA</sequence>
<organism evidence="3 4">
    <name type="scientific">Zootermopsis nevadensis</name>
    <name type="common">Dampwood termite</name>
    <dbReference type="NCBI Taxonomy" id="136037"/>
    <lineage>
        <taxon>Eukaryota</taxon>
        <taxon>Metazoa</taxon>
        <taxon>Ecdysozoa</taxon>
        <taxon>Arthropoda</taxon>
        <taxon>Hexapoda</taxon>
        <taxon>Insecta</taxon>
        <taxon>Pterygota</taxon>
        <taxon>Neoptera</taxon>
        <taxon>Polyneoptera</taxon>
        <taxon>Dictyoptera</taxon>
        <taxon>Blattodea</taxon>
        <taxon>Blattoidea</taxon>
        <taxon>Termitoidae</taxon>
        <taxon>Termopsidae</taxon>
        <taxon>Zootermopsis</taxon>
    </lineage>
</organism>
<gene>
    <name evidence="3" type="ORF">L798_04589</name>
</gene>
<dbReference type="OrthoDB" id="8194094at2759"/>
<keyword evidence="2" id="KW-0732">Signal</keyword>
<dbReference type="OMA" id="AQESMIH"/>
<name>A0A067RA23_ZOONE</name>
<dbReference type="InParanoid" id="A0A067RA23"/>
<dbReference type="Proteomes" id="UP000027135">
    <property type="component" value="Unassembled WGS sequence"/>
</dbReference>
<feature type="chain" id="PRO_5001644898" description="DUF4794 domain-containing protein" evidence="2">
    <location>
        <begin position="20"/>
        <end position="301"/>
    </location>
</feature>
<evidence type="ECO:0008006" key="5">
    <source>
        <dbReference type="Google" id="ProtNLM"/>
    </source>
</evidence>
<accession>A0A067RA23</accession>
<evidence type="ECO:0000256" key="2">
    <source>
        <dbReference type="SAM" id="SignalP"/>
    </source>
</evidence>
<feature type="region of interest" description="Disordered" evidence="1">
    <location>
        <begin position="123"/>
        <end position="152"/>
    </location>
</feature>
<protein>
    <recommendedName>
        <fullName evidence="5">DUF4794 domain-containing protein</fullName>
    </recommendedName>
</protein>
<dbReference type="EMBL" id="KK852597">
    <property type="protein sequence ID" value="KDR20570.1"/>
    <property type="molecule type" value="Genomic_DNA"/>
</dbReference>
<keyword evidence="4" id="KW-1185">Reference proteome</keyword>
<dbReference type="AlphaFoldDB" id="A0A067RA23"/>
<evidence type="ECO:0000256" key="1">
    <source>
        <dbReference type="SAM" id="MobiDB-lite"/>
    </source>
</evidence>
<feature type="compositionally biased region" description="Low complexity" evidence="1">
    <location>
        <begin position="231"/>
        <end position="272"/>
    </location>
</feature>
<feature type="signal peptide" evidence="2">
    <location>
        <begin position="1"/>
        <end position="19"/>
    </location>
</feature>